<dbReference type="PROSITE" id="PS00138">
    <property type="entry name" value="SUBTILASE_SER"/>
    <property type="match status" value="1"/>
</dbReference>
<dbReference type="SUPFAM" id="SSF52743">
    <property type="entry name" value="Subtilisin-like"/>
    <property type="match status" value="1"/>
</dbReference>
<dbReference type="PANTHER" id="PTHR43806">
    <property type="entry name" value="PEPTIDASE S8"/>
    <property type="match status" value="1"/>
</dbReference>
<dbReference type="Pfam" id="PF00082">
    <property type="entry name" value="Peptidase_S8"/>
    <property type="match status" value="1"/>
</dbReference>
<dbReference type="InterPro" id="IPR034176">
    <property type="entry name" value="Peptidases_S8_13"/>
</dbReference>
<dbReference type="Proteomes" id="UP001481413">
    <property type="component" value="Unassembled WGS sequence"/>
</dbReference>
<dbReference type="EMBL" id="BAABWH010000002">
    <property type="protein sequence ID" value="GAA6144828.1"/>
    <property type="molecule type" value="Genomic_DNA"/>
</dbReference>
<proteinExistence type="inferred from homology"/>
<evidence type="ECO:0000313" key="10">
    <source>
        <dbReference type="Proteomes" id="UP001481413"/>
    </source>
</evidence>
<name>A0ABP9ZXG8_9GAMM</name>
<evidence type="ECO:0000256" key="1">
    <source>
        <dbReference type="ARBA" id="ARBA00011073"/>
    </source>
</evidence>
<accession>A0ABP9ZXG8</accession>
<dbReference type="Gene3D" id="2.60.120.380">
    <property type="match status" value="1"/>
</dbReference>
<dbReference type="CDD" id="cd07496">
    <property type="entry name" value="Peptidases_S8_13"/>
    <property type="match status" value="1"/>
</dbReference>
<dbReference type="InterPro" id="IPR022398">
    <property type="entry name" value="Peptidase_S8_His-AS"/>
</dbReference>
<keyword evidence="2 5" id="KW-0645">Protease</keyword>
<evidence type="ECO:0000256" key="6">
    <source>
        <dbReference type="RuleBase" id="RU003355"/>
    </source>
</evidence>
<evidence type="ECO:0000256" key="5">
    <source>
        <dbReference type="PROSITE-ProRule" id="PRU01240"/>
    </source>
</evidence>
<feature type="domain" description="Peptidase S8/S53" evidence="8">
    <location>
        <begin position="378"/>
        <end position="672"/>
    </location>
</feature>
<feature type="compositionally biased region" description="Polar residues" evidence="7">
    <location>
        <begin position="428"/>
        <end position="438"/>
    </location>
</feature>
<dbReference type="PROSITE" id="PS51892">
    <property type="entry name" value="SUBTILASE"/>
    <property type="match status" value="1"/>
</dbReference>
<evidence type="ECO:0000256" key="3">
    <source>
        <dbReference type="ARBA" id="ARBA00022801"/>
    </source>
</evidence>
<keyword evidence="4 5" id="KW-0720">Serine protease</keyword>
<dbReference type="InterPro" id="IPR023828">
    <property type="entry name" value="Peptidase_S8_Ser-AS"/>
</dbReference>
<dbReference type="InterPro" id="IPR023827">
    <property type="entry name" value="Peptidase_S8_Asp-AS"/>
</dbReference>
<protein>
    <recommendedName>
        <fullName evidence="8">Peptidase S8/S53 domain-containing protein</fullName>
    </recommendedName>
</protein>
<comment type="caution">
    <text evidence="9">The sequence shown here is derived from an EMBL/GenBank/DDBJ whole genome shotgun (WGS) entry which is preliminary data.</text>
</comment>
<dbReference type="InterPro" id="IPR036852">
    <property type="entry name" value="Peptidase_S8/S53_dom_sf"/>
</dbReference>
<dbReference type="PROSITE" id="PS00137">
    <property type="entry name" value="SUBTILASE_HIS"/>
    <property type="match status" value="1"/>
</dbReference>
<reference evidence="9 10" key="1">
    <citation type="submission" date="2024-04" db="EMBL/GenBank/DDBJ databases">
        <title>Draft genome sequence of Thalassolituus maritimus NBRC 116585.</title>
        <authorList>
            <person name="Miyakawa T."/>
            <person name="Kusuya Y."/>
            <person name="Miura T."/>
        </authorList>
    </citation>
    <scope>NUCLEOTIDE SEQUENCE [LARGE SCALE GENOMIC DNA]</scope>
    <source>
        <strain evidence="9 10">5NW40-0001</strain>
    </source>
</reference>
<organism evidence="9 10">
    <name type="scientific">Thalassolituus maritimus</name>
    <dbReference type="NCBI Taxonomy" id="484498"/>
    <lineage>
        <taxon>Bacteria</taxon>
        <taxon>Pseudomonadati</taxon>
        <taxon>Pseudomonadota</taxon>
        <taxon>Gammaproteobacteria</taxon>
        <taxon>Oceanospirillales</taxon>
        <taxon>Oceanospirillaceae</taxon>
        <taxon>Thalassolituus</taxon>
    </lineage>
</organism>
<dbReference type="InterPro" id="IPR017309">
    <property type="entry name" value="Pept_S8A_subtilisin_proteobac"/>
</dbReference>
<keyword evidence="10" id="KW-1185">Reference proteome</keyword>
<dbReference type="PROSITE" id="PS00136">
    <property type="entry name" value="SUBTILASE_ASP"/>
    <property type="match status" value="1"/>
</dbReference>
<dbReference type="PRINTS" id="PR00723">
    <property type="entry name" value="SUBTILISIN"/>
</dbReference>
<keyword evidence="3 5" id="KW-0378">Hydrolase</keyword>
<evidence type="ECO:0000313" key="9">
    <source>
        <dbReference type="EMBL" id="GAA6144828.1"/>
    </source>
</evidence>
<dbReference type="Gene3D" id="3.40.50.200">
    <property type="entry name" value="Peptidase S8/S53 domain"/>
    <property type="match status" value="1"/>
</dbReference>
<feature type="active site" description="Charge relay system" evidence="5">
    <location>
        <position position="438"/>
    </location>
</feature>
<feature type="active site" description="Charge relay system" evidence="5">
    <location>
        <position position="622"/>
    </location>
</feature>
<dbReference type="InterPro" id="IPR015500">
    <property type="entry name" value="Peptidase_S8_subtilisin-rel"/>
</dbReference>
<evidence type="ECO:0000256" key="7">
    <source>
        <dbReference type="SAM" id="MobiDB-lite"/>
    </source>
</evidence>
<dbReference type="PROSITE" id="PS51257">
    <property type="entry name" value="PROKAR_LIPOPROTEIN"/>
    <property type="match status" value="1"/>
</dbReference>
<feature type="region of interest" description="Disordered" evidence="7">
    <location>
        <begin position="898"/>
        <end position="929"/>
    </location>
</feature>
<evidence type="ECO:0000259" key="8">
    <source>
        <dbReference type="Pfam" id="PF00082"/>
    </source>
</evidence>
<evidence type="ECO:0000256" key="4">
    <source>
        <dbReference type="ARBA" id="ARBA00022825"/>
    </source>
</evidence>
<sequence>MYKRYLHTIVTALLLVGCGGTGNEGDTMNPETSDQTPVEQCQSSSTFSALKVFGTALIGATLLSGCSDESTDEGISVSGTLFTAGKTVLDYDINDVQGGTLNNDDPFDAQAVPNVVSIQGFASERPTNALATQDASFERFANATDRSDYYAVSLQAGQRVVMNVVDYYGNDNPDSAYAGDLDLYLFATTGGEPIRSSETETNTEEFTVPFSDDYIVEVYAYSGISKYVLQILPARNSILSDTSKRGAAASRYASESFVPGEAIVRWKDSAVVPSAATVNGYKMASSIATSEHPVKVTLEQPAKMQSLSASGRDLSVFTDGRDTLSAIKALGQRDDVEYAEPNYIRKALISPDDSLYRQQYHYADIRLPQAWDLSTGSSDVVVAVIDSGVFLNHSDLSGKLTAGYDFISDSSVSRDGDGIDSNPDDPGDSNQRGASSWHGTHVSGTVAAATNNGRGTAGAGWDTRVMPLRVLGLNGEGSTYDVMQAVRYAARLSNDSGTLPATRADIINLSLGSSFRSTAEQETIRAARNQGVIIVAAAGNSSTDEAFYPASYDGVISVSATAPNDTLAYYSNFGSKIDVAAPGGDMRSDTNLDGQADGVLSTSVDDSSGTRTSAYTLQQGTSMATPHVAGVLALMRAVDPTLTPDEVDSLLANGLITDDIGPSGRDDSFGHGLINALKAVQQANNLAGGGSVPATPVLESDPAELQFDDGSSLTLVVDNVNDEADDPVITTSASDDWISVNASDVDTNGLGEYRVTIDRTDLVDGIYEGMVRFTPDVGNGLDVTVTMRVGDAVAIVEAAPQYVLLEDVNTLEIAAEALANPDGTYEITGVEPGEYRVIAGSDIDVDLYICQNGETCGGYPDAVSEEILTIEEDVSGIDFVVSLVSGINVSDEEGGILGVLRSAPEEQDAPDPEANTGEDSDKPQRAVAQ</sequence>
<gene>
    <name evidence="9" type="ORF">NBRC116585_09450</name>
</gene>
<evidence type="ECO:0000256" key="2">
    <source>
        <dbReference type="ARBA" id="ARBA00022670"/>
    </source>
</evidence>
<feature type="region of interest" description="Disordered" evidence="7">
    <location>
        <begin position="413"/>
        <end position="439"/>
    </location>
</feature>
<feature type="compositionally biased region" description="Basic and acidic residues" evidence="7">
    <location>
        <begin position="919"/>
        <end position="929"/>
    </location>
</feature>
<dbReference type="InterPro" id="IPR050131">
    <property type="entry name" value="Peptidase_S8_subtilisin-like"/>
</dbReference>
<feature type="active site" description="Charge relay system" evidence="5">
    <location>
        <position position="386"/>
    </location>
</feature>
<dbReference type="InterPro" id="IPR000209">
    <property type="entry name" value="Peptidase_S8/S53_dom"/>
</dbReference>
<dbReference type="PIRSF" id="PIRSF037893">
    <property type="entry name" value="Subtilisin_rel_Maqu_2796"/>
    <property type="match status" value="1"/>
</dbReference>
<dbReference type="PANTHER" id="PTHR43806:SF11">
    <property type="entry name" value="CEREVISIN-RELATED"/>
    <property type="match status" value="1"/>
</dbReference>
<comment type="similarity">
    <text evidence="1 5 6">Belongs to the peptidase S8 family.</text>
</comment>
<dbReference type="RefSeq" id="WP_353293770.1">
    <property type="nucleotide sequence ID" value="NZ_BAABWH010000002.1"/>
</dbReference>